<dbReference type="PRINTS" id="PR00820">
    <property type="entry name" value="CBXXCFQX"/>
</dbReference>
<sequence length="451" mass="50313">MVGAARGQRKLHFPKAARMARQRSPRRYHSNMVVRRRNQSGHATTPGPHTPRHDDAETHKNKKITDHAHRPATVVQANPGIGTGQGPSLEWGGSDTTTGGAKKLSEALEEADIERKKAVEEAERRAKWQEQEREEKLRKVAFMKEMPDDTPAGSVSDYMYKEGVKDQLDKLDYDLVGLLPVKQRVREIAALLVLDKMRRKLGFDTAVPSLHMCFTGAPGTGKTTVAVRMGQILAKMGYCRSGHVVVATRDDLVGQYVGHTAPKTKEVIKQALGGVLLVDEAYYLYNAANDRDYGQESIEILLTFMENNREDLVVVLAGYKDRMDKFFSFIPGMSSRIGNHIDFPNYEVDELFEISKVMSRDLDYEMTDEAGDVFKKYIERRMAMPFFSNARTVRNAMDRARMNAAIRVFDQAIAGANGGDVGADDLKAITADDFQVILDEALAAEDDAILA</sequence>
<feature type="region of interest" description="Disordered" evidence="5">
    <location>
        <begin position="76"/>
        <end position="100"/>
    </location>
</feature>
<dbReference type="PANTHER" id="PTHR43392">
    <property type="entry name" value="AAA-TYPE ATPASE FAMILY PROTEIN / ANKYRIN REPEAT FAMILY PROTEIN"/>
    <property type="match status" value="1"/>
</dbReference>
<dbReference type="PANTHER" id="PTHR43392:SF2">
    <property type="entry name" value="AAA-TYPE ATPASE FAMILY PROTEIN _ ANKYRIN REPEAT FAMILY PROTEIN"/>
    <property type="match status" value="1"/>
</dbReference>
<dbReference type="InterPro" id="IPR041627">
    <property type="entry name" value="AAA_lid_6"/>
</dbReference>
<dbReference type="Pfam" id="PF17866">
    <property type="entry name" value="AAA_lid_6"/>
    <property type="match status" value="1"/>
</dbReference>
<evidence type="ECO:0000256" key="1">
    <source>
        <dbReference type="ARBA" id="ARBA00010378"/>
    </source>
</evidence>
<dbReference type="FunFam" id="3.40.50.300:FF:000216">
    <property type="entry name" value="Type VII secretion ATPase EccA"/>
    <property type="match status" value="1"/>
</dbReference>
<feature type="coiled-coil region" evidence="4">
    <location>
        <begin position="101"/>
        <end position="139"/>
    </location>
</feature>
<dbReference type="InterPro" id="IPR027417">
    <property type="entry name" value="P-loop_NTPase"/>
</dbReference>
<reference evidence="7" key="1">
    <citation type="submission" date="2021-11" db="EMBL/GenBank/DDBJ databases">
        <authorList>
            <consortium name="Genoscope - CEA"/>
            <person name="William W."/>
        </authorList>
    </citation>
    <scope>NUCLEOTIDE SEQUENCE</scope>
</reference>
<evidence type="ECO:0000259" key="6">
    <source>
        <dbReference type="SMART" id="SM00382"/>
    </source>
</evidence>
<feature type="region of interest" description="Disordered" evidence="5">
    <location>
        <begin position="1"/>
        <end position="57"/>
    </location>
</feature>
<dbReference type="SUPFAM" id="SSF52540">
    <property type="entry name" value="P-loop containing nucleoside triphosphate hydrolases"/>
    <property type="match status" value="1"/>
</dbReference>
<name>A0A8J2WWG8_9STRA</name>
<keyword evidence="3" id="KW-0067">ATP-binding</keyword>
<comment type="similarity">
    <text evidence="1">Belongs to the CbxX/CfxQ family.</text>
</comment>
<dbReference type="SMART" id="SM00382">
    <property type="entry name" value="AAA"/>
    <property type="match status" value="1"/>
</dbReference>
<dbReference type="EMBL" id="CAKKNE010000003">
    <property type="protein sequence ID" value="CAH0371242.1"/>
    <property type="molecule type" value="Genomic_DNA"/>
</dbReference>
<proteinExistence type="inferred from homology"/>
<dbReference type="PRINTS" id="PR00819">
    <property type="entry name" value="CBXCFQXSUPER"/>
</dbReference>
<evidence type="ECO:0000313" key="7">
    <source>
        <dbReference type="EMBL" id="CAH0371242.1"/>
    </source>
</evidence>
<keyword evidence="8" id="KW-1185">Reference proteome</keyword>
<dbReference type="AlphaFoldDB" id="A0A8J2WWG8"/>
<protein>
    <recommendedName>
        <fullName evidence="6">AAA+ ATPase domain-containing protein</fullName>
    </recommendedName>
</protein>
<dbReference type="InterPro" id="IPR000470">
    <property type="entry name" value="CbxX/CfqX_mono"/>
</dbReference>
<evidence type="ECO:0000256" key="2">
    <source>
        <dbReference type="ARBA" id="ARBA00022741"/>
    </source>
</evidence>
<dbReference type="Pfam" id="PF00004">
    <property type="entry name" value="AAA"/>
    <property type="match status" value="1"/>
</dbReference>
<dbReference type="InterPro" id="IPR003593">
    <property type="entry name" value="AAA+_ATPase"/>
</dbReference>
<dbReference type="InterPro" id="IPR050773">
    <property type="entry name" value="CbxX/CfxQ_RuBisCO_ESX"/>
</dbReference>
<dbReference type="InterPro" id="IPR003959">
    <property type="entry name" value="ATPase_AAA_core"/>
</dbReference>
<evidence type="ECO:0000256" key="4">
    <source>
        <dbReference type="SAM" id="Coils"/>
    </source>
</evidence>
<comment type="caution">
    <text evidence="7">The sequence shown here is derived from an EMBL/GenBank/DDBJ whole genome shotgun (WGS) entry which is preliminary data.</text>
</comment>
<feature type="compositionally biased region" description="Basic residues" evidence="5">
    <location>
        <begin position="7"/>
        <end position="39"/>
    </location>
</feature>
<dbReference type="OrthoDB" id="2423195at2759"/>
<organism evidence="7 8">
    <name type="scientific">Pelagomonas calceolata</name>
    <dbReference type="NCBI Taxonomy" id="35677"/>
    <lineage>
        <taxon>Eukaryota</taxon>
        <taxon>Sar</taxon>
        <taxon>Stramenopiles</taxon>
        <taxon>Ochrophyta</taxon>
        <taxon>Pelagophyceae</taxon>
        <taxon>Pelagomonadales</taxon>
        <taxon>Pelagomonadaceae</taxon>
        <taxon>Pelagomonas</taxon>
    </lineage>
</organism>
<dbReference type="GO" id="GO:0005524">
    <property type="term" value="F:ATP binding"/>
    <property type="evidence" value="ECO:0007669"/>
    <property type="project" value="UniProtKB-KW"/>
</dbReference>
<dbReference type="Proteomes" id="UP000789595">
    <property type="component" value="Unassembled WGS sequence"/>
</dbReference>
<dbReference type="Gene3D" id="1.10.8.60">
    <property type="match status" value="1"/>
</dbReference>
<accession>A0A8J2WWG8</accession>
<evidence type="ECO:0000256" key="5">
    <source>
        <dbReference type="SAM" id="MobiDB-lite"/>
    </source>
</evidence>
<dbReference type="GO" id="GO:0016887">
    <property type="term" value="F:ATP hydrolysis activity"/>
    <property type="evidence" value="ECO:0007669"/>
    <property type="project" value="InterPro"/>
</dbReference>
<keyword evidence="2" id="KW-0547">Nucleotide-binding</keyword>
<dbReference type="CDD" id="cd00009">
    <property type="entry name" value="AAA"/>
    <property type="match status" value="1"/>
</dbReference>
<dbReference type="InterPro" id="IPR000641">
    <property type="entry name" value="CbxX/CfxQ"/>
</dbReference>
<evidence type="ECO:0000256" key="3">
    <source>
        <dbReference type="ARBA" id="ARBA00022840"/>
    </source>
</evidence>
<dbReference type="Gene3D" id="3.40.50.300">
    <property type="entry name" value="P-loop containing nucleotide triphosphate hydrolases"/>
    <property type="match status" value="1"/>
</dbReference>
<evidence type="ECO:0000313" key="8">
    <source>
        <dbReference type="Proteomes" id="UP000789595"/>
    </source>
</evidence>
<gene>
    <name evidence="7" type="ORF">PECAL_3P11740</name>
</gene>
<feature type="domain" description="AAA+ ATPase" evidence="6">
    <location>
        <begin position="208"/>
        <end position="347"/>
    </location>
</feature>
<keyword evidence="4" id="KW-0175">Coiled coil</keyword>